<feature type="transmembrane region" description="Helical" evidence="6">
    <location>
        <begin position="12"/>
        <end position="36"/>
    </location>
</feature>
<keyword evidence="5 6" id="KW-0472">Membrane</keyword>
<accession>A0A1H7WYA5</accession>
<dbReference type="GO" id="GO:0140359">
    <property type="term" value="F:ABC-type transporter activity"/>
    <property type="evidence" value="ECO:0007669"/>
    <property type="project" value="InterPro"/>
</dbReference>
<evidence type="ECO:0000256" key="4">
    <source>
        <dbReference type="ARBA" id="ARBA00022989"/>
    </source>
</evidence>
<feature type="transmembrane region" description="Helical" evidence="6">
    <location>
        <begin position="245"/>
        <end position="268"/>
    </location>
</feature>
<dbReference type="Pfam" id="PF12679">
    <property type="entry name" value="ABC2_membrane_2"/>
    <property type="match status" value="1"/>
</dbReference>
<dbReference type="Pfam" id="PF09822">
    <property type="entry name" value="ABC_transp_aux"/>
    <property type="match status" value="1"/>
</dbReference>
<dbReference type="RefSeq" id="WP_091412721.1">
    <property type="nucleotide sequence ID" value="NZ_FOAB01000012.1"/>
</dbReference>
<dbReference type="Pfam" id="PF23357">
    <property type="entry name" value="DUF7088"/>
    <property type="match status" value="1"/>
</dbReference>
<dbReference type="InterPro" id="IPR019196">
    <property type="entry name" value="ABC_transp_unknown"/>
</dbReference>
<comment type="subcellular location">
    <subcellularLocation>
        <location evidence="1">Cell membrane</location>
        <topology evidence="1">Multi-pass membrane protein</topology>
    </subcellularLocation>
</comment>
<evidence type="ECO:0000256" key="2">
    <source>
        <dbReference type="ARBA" id="ARBA00022475"/>
    </source>
</evidence>
<evidence type="ECO:0000256" key="6">
    <source>
        <dbReference type="SAM" id="Phobius"/>
    </source>
</evidence>
<keyword evidence="10" id="KW-1185">Reference proteome</keyword>
<dbReference type="EMBL" id="FOAB01000012">
    <property type="protein sequence ID" value="SEM26580.1"/>
    <property type="molecule type" value="Genomic_DNA"/>
</dbReference>
<evidence type="ECO:0000256" key="3">
    <source>
        <dbReference type="ARBA" id="ARBA00022692"/>
    </source>
</evidence>
<feature type="transmembrane region" description="Helical" evidence="6">
    <location>
        <begin position="95"/>
        <end position="117"/>
    </location>
</feature>
<dbReference type="InterPro" id="IPR055396">
    <property type="entry name" value="DUF7088"/>
</dbReference>
<evidence type="ECO:0000256" key="1">
    <source>
        <dbReference type="ARBA" id="ARBA00004651"/>
    </source>
</evidence>
<evidence type="ECO:0000259" key="7">
    <source>
        <dbReference type="Pfam" id="PF09822"/>
    </source>
</evidence>
<dbReference type="NCBIfam" id="TIGR03521">
    <property type="entry name" value="GldG"/>
    <property type="match status" value="1"/>
</dbReference>
<dbReference type="PANTHER" id="PTHR30294:SF29">
    <property type="entry name" value="MULTIDRUG ABC TRANSPORTER PERMEASE YBHS-RELATED"/>
    <property type="match status" value="1"/>
</dbReference>
<dbReference type="NCBIfam" id="TIGR03518">
    <property type="entry name" value="ABC_perm_GldF"/>
    <property type="match status" value="1"/>
</dbReference>
<protein>
    <submittedName>
        <fullName evidence="9">ABC-2 type transport system permease protein</fullName>
    </submittedName>
</protein>
<dbReference type="PANTHER" id="PTHR30294">
    <property type="entry name" value="MEMBRANE COMPONENT OF ABC TRANSPORTER YHHJ-RELATED"/>
    <property type="match status" value="1"/>
</dbReference>
<dbReference type="AlphaFoldDB" id="A0A1H7WYA5"/>
<feature type="domain" description="ABC-type uncharacterised transport system" evidence="7">
    <location>
        <begin position="428"/>
        <end position="735"/>
    </location>
</feature>
<feature type="transmembrane region" description="Helical" evidence="6">
    <location>
        <begin position="165"/>
        <end position="182"/>
    </location>
</feature>
<dbReference type="InterPro" id="IPR019863">
    <property type="entry name" value="Motility-assoc_ABC-rel_GldG"/>
</dbReference>
<keyword evidence="4 6" id="KW-1133">Transmembrane helix</keyword>
<dbReference type="Proteomes" id="UP000198521">
    <property type="component" value="Unassembled WGS sequence"/>
</dbReference>
<dbReference type="OrthoDB" id="9777219at2"/>
<evidence type="ECO:0000259" key="8">
    <source>
        <dbReference type="Pfam" id="PF23357"/>
    </source>
</evidence>
<dbReference type="InterPro" id="IPR019860">
    <property type="entry name" value="Motility-assoc_ABC_perm_GldF"/>
</dbReference>
<keyword evidence="2" id="KW-1003">Cell membrane</keyword>
<evidence type="ECO:0000256" key="5">
    <source>
        <dbReference type="ARBA" id="ARBA00023136"/>
    </source>
</evidence>
<name>A0A1H7WYA5_AQUAM</name>
<dbReference type="GO" id="GO:0005886">
    <property type="term" value="C:plasma membrane"/>
    <property type="evidence" value="ECO:0007669"/>
    <property type="project" value="UniProtKB-SubCell"/>
</dbReference>
<feature type="domain" description="DUF7088" evidence="8">
    <location>
        <begin position="276"/>
        <end position="381"/>
    </location>
</feature>
<evidence type="ECO:0000313" key="9">
    <source>
        <dbReference type="EMBL" id="SEM26580.1"/>
    </source>
</evidence>
<reference evidence="10" key="1">
    <citation type="submission" date="2016-10" db="EMBL/GenBank/DDBJ databases">
        <authorList>
            <person name="Varghese N."/>
            <person name="Submissions S."/>
        </authorList>
    </citation>
    <scope>NUCLEOTIDE SEQUENCE [LARGE SCALE GENOMIC DNA]</scope>
    <source>
        <strain evidence="10">DSM 25232 / NCIMB 14723 / 92V</strain>
    </source>
</reference>
<dbReference type="InterPro" id="IPR051449">
    <property type="entry name" value="ABC-2_transporter_component"/>
</dbReference>
<feature type="transmembrane region" description="Helical" evidence="6">
    <location>
        <begin position="56"/>
        <end position="74"/>
    </location>
</feature>
<feature type="transmembrane region" description="Helical" evidence="6">
    <location>
        <begin position="220"/>
        <end position="238"/>
    </location>
</feature>
<evidence type="ECO:0000313" key="10">
    <source>
        <dbReference type="Proteomes" id="UP000198521"/>
    </source>
</evidence>
<proteinExistence type="predicted"/>
<feature type="transmembrane region" description="Helical" evidence="6">
    <location>
        <begin position="137"/>
        <end position="153"/>
    </location>
</feature>
<feature type="transmembrane region" description="Helical" evidence="6">
    <location>
        <begin position="770"/>
        <end position="793"/>
    </location>
</feature>
<sequence>MLAVIRKEINTFFASSVGYLVIGIFLVLNGLFLWVFKGEFNILDSGFANLSPFFLIAPWILLFLIPAITMRSIAEERKQGTLELLKTKPLQNWKIVLGKYFGSLSLIIIALIPSLLYVITVHQLGNPVGNLDVGSTIGSYIALLLLCASYTAIGTFSSSVTNNQIVAFLIGVFLCFLFYFGLNGLADYQLLGATDYTIEQIGIQLHYERISQGIIDTRDIVYFISIISLFVFLTTIILRQYPSKTILKFASFAAIAVVILNIGGSSLYKRFDLTADNRFTLSEATENLLQEAEVPISIDVLLEGDFPSEFRRLQGETKQILEEFNAINPNIQYVFTNPIEEEEFRKETLEELQRLGLTPMEVSVQESGKTEIETVVPWAIMNYQNRSVKVALVKNTIGATTEERVKNSIQQLEYVFADALKKLIHPKKHKIAVIKGNGQLPDVKIADFIKTLQEYYFVGAFTLDSVASNPEKTLQDLQKFDLVINAKPTKPFSEKEKYVLDQFIMDGGKSLWLVESVAMEIDSLFTPQSQGSAVAFMQDLRLGDALFSYGVRINPVIVNDLYSAPLMLAAGQGNDTQFTPHPWFYASLTKNNGNHPIVKNIESVKFEFSNQIDTLKNDITKTVLLTSSERSKLEGIPAEIRLDNIIGQKPDITTYTEGNHNLAVLLEGNFKSVYKDRIKPFKLNNSGKDTSIETKMVVIADGDVIKNGIRKGRPITLGYDPYLNLQYGNKEFLLNTVNYLLDDSGLTAVRGKEINIAFLNIEKVVATRSFWQILNIIVPLLILGLFGVGFSFIRKRKYRK</sequence>
<keyword evidence="3 6" id="KW-0812">Transmembrane</keyword>
<dbReference type="STRING" id="1038014.SAMN04487910_4583"/>
<gene>
    <name evidence="9" type="ORF">SAMN04487910_4583</name>
</gene>
<organism evidence="9 10">
    <name type="scientific">Aquimarina amphilecti</name>
    <dbReference type="NCBI Taxonomy" id="1038014"/>
    <lineage>
        <taxon>Bacteria</taxon>
        <taxon>Pseudomonadati</taxon>
        <taxon>Bacteroidota</taxon>
        <taxon>Flavobacteriia</taxon>
        <taxon>Flavobacteriales</taxon>
        <taxon>Flavobacteriaceae</taxon>
        <taxon>Aquimarina</taxon>
    </lineage>
</organism>